<evidence type="ECO:0000313" key="1">
    <source>
        <dbReference type="EMBL" id="MXQ95479.1"/>
    </source>
</evidence>
<gene>
    <name evidence="1" type="ORF">E5288_WYG012588</name>
</gene>
<comment type="caution">
    <text evidence="1">The sequence shown here is derived from an EMBL/GenBank/DDBJ whole genome shotgun (WGS) entry which is preliminary data.</text>
</comment>
<protein>
    <submittedName>
        <fullName evidence="1">Uncharacterized protein</fullName>
    </submittedName>
</protein>
<accession>A0A6B0RZ86</accession>
<dbReference type="Proteomes" id="UP000322234">
    <property type="component" value="Unassembled WGS sequence"/>
</dbReference>
<evidence type="ECO:0000313" key="2">
    <source>
        <dbReference type="Proteomes" id="UP000322234"/>
    </source>
</evidence>
<keyword evidence="2" id="KW-1185">Reference proteome</keyword>
<reference evidence="1" key="1">
    <citation type="submission" date="2019-10" db="EMBL/GenBank/DDBJ databases">
        <title>The sequence and de novo assembly of the wild yak genome.</title>
        <authorList>
            <person name="Liu Y."/>
        </authorList>
    </citation>
    <scope>NUCLEOTIDE SEQUENCE [LARGE SCALE GENOMIC DNA]</scope>
    <source>
        <strain evidence="1">WY2019</strain>
    </source>
</reference>
<proteinExistence type="predicted"/>
<dbReference type="EMBL" id="VBQZ03000136">
    <property type="protein sequence ID" value="MXQ95479.1"/>
    <property type="molecule type" value="Genomic_DNA"/>
</dbReference>
<sequence>MEGTRTESRNEQAIGWVCRSDQDAIHMREDKDMLPAANGLSPNLTFALDFFLLPSSLYWSTSSPTGRTHGTNAFSCSSMWTDNLRSKFPGKDLYNTTGVDVKFGMNTYLHCSICFLIRQKPVIEKYQTSPVLSTKDTGTFLGVPGGPSATAPRCGDSLFSFTLHLIAQATFLQSVWVVPLLFPPVFNGSPLSTDSRYAWHTAQKPCIPANCSTCICLFHAFVDIGRSYHELYQMLSLQGPPVEGRLRESLMERVLILGTSIVLDSSHELFRKRPADSQHFKGHSQNEYVVGISMTVSQPGEPKACCKIDVSISHA</sequence>
<dbReference type="AlphaFoldDB" id="A0A6B0RZ86"/>
<name>A0A6B0RZ86_9CETA</name>
<organism evidence="1 2">
    <name type="scientific">Bos mutus</name>
    <name type="common">wild yak</name>
    <dbReference type="NCBI Taxonomy" id="72004"/>
    <lineage>
        <taxon>Eukaryota</taxon>
        <taxon>Metazoa</taxon>
        <taxon>Chordata</taxon>
        <taxon>Craniata</taxon>
        <taxon>Vertebrata</taxon>
        <taxon>Euteleostomi</taxon>
        <taxon>Mammalia</taxon>
        <taxon>Eutheria</taxon>
        <taxon>Laurasiatheria</taxon>
        <taxon>Artiodactyla</taxon>
        <taxon>Ruminantia</taxon>
        <taxon>Pecora</taxon>
        <taxon>Bovidae</taxon>
        <taxon>Bovinae</taxon>
        <taxon>Bos</taxon>
    </lineage>
</organism>